<dbReference type="PANTHER" id="PTHR33443">
    <property type="entry name" value="ZGC:112980"/>
    <property type="match status" value="1"/>
</dbReference>
<feature type="region of interest" description="Disordered" evidence="1">
    <location>
        <begin position="1651"/>
        <end position="1703"/>
    </location>
</feature>
<feature type="compositionally biased region" description="Basic and acidic residues" evidence="1">
    <location>
        <begin position="1436"/>
        <end position="1450"/>
    </location>
</feature>
<accession>A0A8K0EB39</accession>
<keyword evidence="3" id="KW-1185">Reference proteome</keyword>
<feature type="region of interest" description="Disordered" evidence="1">
    <location>
        <begin position="1"/>
        <end position="47"/>
    </location>
</feature>
<name>A0A8K0EB39_BRALA</name>
<feature type="region of interest" description="Disordered" evidence="1">
    <location>
        <begin position="159"/>
        <end position="198"/>
    </location>
</feature>
<reference evidence="2" key="1">
    <citation type="submission" date="2022-01" db="EMBL/GenBank/DDBJ databases">
        <authorList>
            <person name="Braso-Vives M."/>
        </authorList>
    </citation>
    <scope>NUCLEOTIDE SEQUENCE</scope>
</reference>
<feature type="compositionally biased region" description="Polar residues" evidence="1">
    <location>
        <begin position="1736"/>
        <end position="1749"/>
    </location>
</feature>
<feature type="compositionally biased region" description="Low complexity" evidence="1">
    <location>
        <begin position="1454"/>
        <end position="1480"/>
    </location>
</feature>
<evidence type="ECO:0000313" key="2">
    <source>
        <dbReference type="EMBL" id="CAH1244728.1"/>
    </source>
</evidence>
<feature type="compositionally biased region" description="Polar residues" evidence="1">
    <location>
        <begin position="1422"/>
        <end position="1431"/>
    </location>
</feature>
<feature type="compositionally biased region" description="Polar residues" evidence="1">
    <location>
        <begin position="1600"/>
        <end position="1617"/>
    </location>
</feature>
<feature type="region of interest" description="Disordered" evidence="1">
    <location>
        <begin position="1729"/>
        <end position="1758"/>
    </location>
</feature>
<sequence>MEDGGGVGREMSHKRPHPSEDDDDDVEFISFKKEKRDPELSGAKETEDDVVIVEDIQGATGTSANDAKPLGKEDFVVTYFKPSDTIKYPHAREDCGVHKFHSTIPSQPYGGNSKQENTTFCDSCYCYVCDIPAKECQQWIQGDHCNAHSKDTSWKLKRKKTVADNSRKKARQSFASHPSLRSSLSKEERETEGMSSFQDSSLDEILNRIDSTYKEYSAAPEGNDCDIEDDCYCYCHEDSYWGRRRRRCWYDYDNEEESCYECEHNHYDGTSASYHDYNPVRRALNSAVTSARTHWQNKKPVEALVILEETMRSLCLHQPCEVTLNSYSGETTDGGLISSKRAIMQSIEELLVDMFLDKSGILLSSLKEKALSAIKRTFDLAPQNSGNIRPNIALGLKSWDDQELLAVLNGSHNSGKDKAATASSSRGNSTAEVIVVEDTTSQSNTAGYSRNSNFTEDYLVVKKRLQILENEKRWQEAANYIQKVNIRGNQYGLESHLKDKLLTYQAHLGKWNEVRLELTKIMPNQAGRIRLVRMEPTDFLNIMKCFTTGQDIEMMPASSPSTCTSAPRPGVDMDEVFRIYLYAMATGQNYSLKHNEKCVSWFIAWTCQETLQELSLGEFQRLEKQAKSLISTSQTRVTNLEHMSNLNSKVGRAVTATCWLSSNLSSRSSSYLNVSTIMDGYKNNVWLAVFLLMKLCDDLKAYFSYGLSEACHKVANWITTHGGFVLQHGHPGSITLEKVLSLLPLVKAKELLENILAAVLTGDRTPEERVKIIQQAKRVVSKLTNNRQLLMGRILLYMAKDGQCKEVQEELMKEKQDAKFRPVKALAQIGDEDFLDIMKALVESVTKLRHWGADQSQATRYIENEIFLLCIYGLLWNDKVQQSMSFISWFLGLLCATTMEEPSDAMMKILEDIAKSIREAVDKRAAERKVASIVGKECKAVVACILALPGLKCREYSDQLKMKIILDALKENKWLLMFVLNRPDGPSGTVVTEWICEENGPKILNDLTEEATTRLVSFMDRGTGFDILKRLVTMSDKKGLGKKRRAVQFAMCLLNQLQKYDRTSNDILAFIMSKVDPIIRAINDPSAKTSLQQMYQKNFEFCPTMKSLEELKNVCSPEEWLLKKDCCLVSYINDIKNISTFLSCLDLLMKSGSDHITELLALPVAREGCTKRGDDAFNPACSAVIKKVAAVLKEIHSGEVTQFLQKARSWLVAESWGSLLCVGKPCKNKVQQSMDVLWKVIAEISPQEFVNILKAAMEAVQGRLNVISVNLQMRNTYVGWLFRVKDAFQLGQQLFQFGQILHRNLGVLKRKKELTQAVRTSGLLHNLPNKENPLKQNPSMQNAKKKGNGASPNLSKALKTLNISNKGSGTSKDDTATLLMKELIAKKSPVADTGGVKQQTTDATPMEWARTDTGDSVKMASRPSSSATSVQPAGKSADKHGYQTRSKDKSNVQSTSTRASAQTSPPTSASATGPNSSTASVVPKNAPNKTGEQNKRSPELVDIVSKILELTKTTGVDGAFQLIIGRMTGKVSSSSPQAEDIISKLLKLKGPINLKIGNNKLVINSQLASPTPVIPNVPSPHPAQTMPAPRNVTTVPYADPTTNSISQSAPRHTSGRTGPNLGPRSVLLPPQATSSISTYVPGAIPTVPHTRGTAVPVLPSTNSTPVTSALSSASSSTTQPIGLSTANNNNNGTPGKSSTPAPSAKFASGILKQIISTIDIKKGTASYRIVGKPGESSKTPTSDQVSSTEPMEVPMEID</sequence>
<gene>
    <name evidence="2" type="primary">Hypp7371</name>
    <name evidence="2" type="ORF">BLAG_LOCUS7298</name>
</gene>
<dbReference type="OrthoDB" id="266020at2759"/>
<feature type="region of interest" description="Disordered" evidence="1">
    <location>
        <begin position="1390"/>
        <end position="1497"/>
    </location>
</feature>
<organism evidence="2 3">
    <name type="scientific">Branchiostoma lanceolatum</name>
    <name type="common">Common lancelet</name>
    <name type="synonym">Amphioxus lanceolatum</name>
    <dbReference type="NCBI Taxonomy" id="7740"/>
    <lineage>
        <taxon>Eukaryota</taxon>
        <taxon>Metazoa</taxon>
        <taxon>Chordata</taxon>
        <taxon>Cephalochordata</taxon>
        <taxon>Leptocardii</taxon>
        <taxon>Amphioxiformes</taxon>
        <taxon>Branchiostomatidae</taxon>
        <taxon>Branchiostoma</taxon>
    </lineage>
</organism>
<proteinExistence type="predicted"/>
<feature type="compositionally biased region" description="Basic and acidic residues" evidence="1">
    <location>
        <begin position="30"/>
        <end position="45"/>
    </location>
</feature>
<feature type="compositionally biased region" description="Basic and acidic residues" evidence="1">
    <location>
        <begin position="10"/>
        <end position="19"/>
    </location>
</feature>
<feature type="region of interest" description="Disordered" evidence="1">
    <location>
        <begin position="1599"/>
        <end position="1629"/>
    </location>
</feature>
<feature type="compositionally biased region" description="Low complexity" evidence="1">
    <location>
        <begin position="1663"/>
        <end position="1678"/>
    </location>
</feature>
<dbReference type="EMBL" id="OV696699">
    <property type="protein sequence ID" value="CAH1244728.1"/>
    <property type="molecule type" value="Genomic_DNA"/>
</dbReference>
<evidence type="ECO:0000313" key="3">
    <source>
        <dbReference type="Proteomes" id="UP000838412"/>
    </source>
</evidence>
<feature type="compositionally biased region" description="Polar residues" evidence="1">
    <location>
        <begin position="1679"/>
        <end position="1701"/>
    </location>
</feature>
<dbReference type="InterPro" id="IPR053234">
    <property type="entry name" value="RPM1_Interactor"/>
</dbReference>
<evidence type="ECO:0000256" key="1">
    <source>
        <dbReference type="SAM" id="MobiDB-lite"/>
    </source>
</evidence>
<feature type="region of interest" description="Disordered" evidence="1">
    <location>
        <begin position="1321"/>
        <end position="1354"/>
    </location>
</feature>
<dbReference type="Proteomes" id="UP000838412">
    <property type="component" value="Chromosome 14"/>
</dbReference>
<dbReference type="PANTHER" id="PTHR33443:SF30">
    <property type="entry name" value="SARCOSINE DEHYDROGENASE-2C PROTEIN"/>
    <property type="match status" value="1"/>
</dbReference>
<protein>
    <submittedName>
        <fullName evidence="2">Hypp7371 protein</fullName>
    </submittedName>
</protein>